<gene>
    <name evidence="4" type="ORF">RFI_26191</name>
</gene>
<dbReference type="PROSITE" id="PS51419">
    <property type="entry name" value="RAB"/>
    <property type="match status" value="1"/>
</dbReference>
<dbReference type="Pfam" id="PF00071">
    <property type="entry name" value="Ras"/>
    <property type="match status" value="1"/>
</dbReference>
<dbReference type="PRINTS" id="PR00449">
    <property type="entry name" value="RASTRNSFRMNG"/>
</dbReference>
<dbReference type="InterPro" id="IPR001806">
    <property type="entry name" value="Small_GTPase"/>
</dbReference>
<reference evidence="4 5" key="1">
    <citation type="journal article" date="2013" name="Curr. Biol.">
        <title>The Genome of the Foraminiferan Reticulomyxa filosa.</title>
        <authorList>
            <person name="Glockner G."/>
            <person name="Hulsmann N."/>
            <person name="Schleicher M."/>
            <person name="Noegel A.A."/>
            <person name="Eichinger L."/>
            <person name="Gallinger C."/>
            <person name="Pawlowski J."/>
            <person name="Sierra R."/>
            <person name="Euteneuer U."/>
            <person name="Pillet L."/>
            <person name="Moustafa A."/>
            <person name="Platzer M."/>
            <person name="Groth M."/>
            <person name="Szafranski K."/>
            <person name="Schliwa M."/>
        </authorList>
    </citation>
    <scope>NUCLEOTIDE SEQUENCE [LARGE SCALE GENOMIC DNA]</scope>
</reference>
<dbReference type="PROSITE" id="PS51421">
    <property type="entry name" value="RAS"/>
    <property type="match status" value="1"/>
</dbReference>
<dbReference type="SUPFAM" id="SSF52540">
    <property type="entry name" value="P-loop containing nucleoside triphosphate hydrolases"/>
    <property type="match status" value="1"/>
</dbReference>
<dbReference type="InterPro" id="IPR027417">
    <property type="entry name" value="P-loop_NTPase"/>
</dbReference>
<dbReference type="OrthoDB" id="9989112at2759"/>
<evidence type="ECO:0000313" key="5">
    <source>
        <dbReference type="Proteomes" id="UP000023152"/>
    </source>
</evidence>
<keyword evidence="2" id="KW-0547">Nucleotide-binding</keyword>
<sequence length="129" mass="14640">MITSSYYRGAHGIVIVYDVTHRTSFEQVSVWIKQINEFAPKNVCKLLVGNKVDLVEKRKEGMELAAKLGIGFIETSAKVDERVSDVFTTMTQMVNERTKEDPTIGSTEKIQLNKVEVTEIKKKKKCLCK</sequence>
<dbReference type="SMART" id="SM00174">
    <property type="entry name" value="RHO"/>
    <property type="match status" value="1"/>
</dbReference>
<dbReference type="Proteomes" id="UP000023152">
    <property type="component" value="Unassembled WGS sequence"/>
</dbReference>
<dbReference type="PANTHER" id="PTHR47980">
    <property type="entry name" value="LD44762P"/>
    <property type="match status" value="1"/>
</dbReference>
<evidence type="ECO:0000256" key="2">
    <source>
        <dbReference type="ARBA" id="ARBA00022741"/>
    </source>
</evidence>
<accession>X6MBE2</accession>
<proteinExistence type="inferred from homology"/>
<dbReference type="SMART" id="SM00173">
    <property type="entry name" value="RAS"/>
    <property type="match status" value="1"/>
</dbReference>
<dbReference type="OMA" id="INSTSWP"/>
<dbReference type="EMBL" id="ASPP01022672">
    <property type="protein sequence ID" value="ETO11184.1"/>
    <property type="molecule type" value="Genomic_DNA"/>
</dbReference>
<evidence type="ECO:0000256" key="1">
    <source>
        <dbReference type="ARBA" id="ARBA00006270"/>
    </source>
</evidence>
<evidence type="ECO:0000256" key="3">
    <source>
        <dbReference type="ARBA" id="ARBA00023134"/>
    </source>
</evidence>
<dbReference type="GO" id="GO:0005525">
    <property type="term" value="F:GTP binding"/>
    <property type="evidence" value="ECO:0007669"/>
    <property type="project" value="UniProtKB-KW"/>
</dbReference>
<dbReference type="GO" id="GO:0003924">
    <property type="term" value="F:GTPase activity"/>
    <property type="evidence" value="ECO:0007669"/>
    <property type="project" value="InterPro"/>
</dbReference>
<name>X6MBE2_RETFI</name>
<dbReference type="InterPro" id="IPR050305">
    <property type="entry name" value="Small_GTPase_Rab"/>
</dbReference>
<organism evidence="4 5">
    <name type="scientific">Reticulomyxa filosa</name>
    <dbReference type="NCBI Taxonomy" id="46433"/>
    <lineage>
        <taxon>Eukaryota</taxon>
        <taxon>Sar</taxon>
        <taxon>Rhizaria</taxon>
        <taxon>Retaria</taxon>
        <taxon>Foraminifera</taxon>
        <taxon>Monothalamids</taxon>
        <taxon>Reticulomyxidae</taxon>
        <taxon>Reticulomyxa</taxon>
    </lineage>
</organism>
<evidence type="ECO:0000313" key="4">
    <source>
        <dbReference type="EMBL" id="ETO11184.1"/>
    </source>
</evidence>
<keyword evidence="3" id="KW-0342">GTP-binding</keyword>
<protein>
    <submittedName>
        <fullName evidence="4">Ras family protein</fullName>
    </submittedName>
</protein>
<dbReference type="FunFam" id="3.40.50.300:FF:001447">
    <property type="entry name" value="Ras-related protein Rab-1B"/>
    <property type="match status" value="1"/>
</dbReference>
<dbReference type="Gene3D" id="3.40.50.300">
    <property type="entry name" value="P-loop containing nucleotide triphosphate hydrolases"/>
    <property type="match status" value="1"/>
</dbReference>
<dbReference type="SMART" id="SM00175">
    <property type="entry name" value="RAB"/>
    <property type="match status" value="1"/>
</dbReference>
<dbReference type="AlphaFoldDB" id="X6MBE2"/>
<keyword evidence="5" id="KW-1185">Reference proteome</keyword>
<comment type="caution">
    <text evidence="4">The sequence shown here is derived from an EMBL/GenBank/DDBJ whole genome shotgun (WGS) entry which is preliminary data.</text>
</comment>
<comment type="similarity">
    <text evidence="1">Belongs to the small GTPase superfamily. Rab family.</text>
</comment>